<keyword evidence="2" id="KW-0238">DNA-binding</keyword>
<dbReference type="PANTHER" id="PTHR43537:SF53">
    <property type="entry name" value="HTH-TYPE TRANSCRIPTIONAL REPRESSOR NANR"/>
    <property type="match status" value="1"/>
</dbReference>
<gene>
    <name evidence="6" type="ORF">GCM10007160_09240</name>
</gene>
<dbReference type="InterPro" id="IPR036388">
    <property type="entry name" value="WH-like_DNA-bd_sf"/>
</dbReference>
<dbReference type="SUPFAM" id="SSF46785">
    <property type="entry name" value="Winged helix' DNA-binding domain"/>
    <property type="match status" value="1"/>
</dbReference>
<evidence type="ECO:0000313" key="7">
    <source>
        <dbReference type="Proteomes" id="UP000653056"/>
    </source>
</evidence>
<dbReference type="Gene3D" id="1.20.120.530">
    <property type="entry name" value="GntR ligand-binding domain-like"/>
    <property type="match status" value="1"/>
</dbReference>
<dbReference type="SMART" id="SM00895">
    <property type="entry name" value="FCD"/>
    <property type="match status" value="1"/>
</dbReference>
<dbReference type="Gene3D" id="1.10.10.10">
    <property type="entry name" value="Winged helix-like DNA-binding domain superfamily/Winged helix DNA-binding domain"/>
    <property type="match status" value="1"/>
</dbReference>
<dbReference type="PANTHER" id="PTHR43537">
    <property type="entry name" value="TRANSCRIPTIONAL REGULATOR, GNTR FAMILY"/>
    <property type="match status" value="1"/>
</dbReference>
<dbReference type="SUPFAM" id="SSF48008">
    <property type="entry name" value="GntR ligand-binding domain-like"/>
    <property type="match status" value="1"/>
</dbReference>
<evidence type="ECO:0000259" key="5">
    <source>
        <dbReference type="PROSITE" id="PS50949"/>
    </source>
</evidence>
<dbReference type="InterPro" id="IPR008920">
    <property type="entry name" value="TF_FadR/GntR_C"/>
</dbReference>
<organism evidence="6 7">
    <name type="scientific">Litchfieldella qijiaojingensis</name>
    <dbReference type="NCBI Taxonomy" id="980347"/>
    <lineage>
        <taxon>Bacteria</taxon>
        <taxon>Pseudomonadati</taxon>
        <taxon>Pseudomonadota</taxon>
        <taxon>Gammaproteobacteria</taxon>
        <taxon>Oceanospirillales</taxon>
        <taxon>Halomonadaceae</taxon>
        <taxon>Litchfieldella</taxon>
    </lineage>
</organism>
<evidence type="ECO:0000256" key="1">
    <source>
        <dbReference type="ARBA" id="ARBA00023015"/>
    </source>
</evidence>
<reference evidence="7" key="1">
    <citation type="journal article" date="2019" name="Int. J. Syst. Evol. Microbiol.">
        <title>The Global Catalogue of Microorganisms (GCM) 10K type strain sequencing project: providing services to taxonomists for standard genome sequencing and annotation.</title>
        <authorList>
            <consortium name="The Broad Institute Genomics Platform"/>
            <consortium name="The Broad Institute Genome Sequencing Center for Infectious Disease"/>
            <person name="Wu L."/>
            <person name="Ma J."/>
        </authorList>
    </citation>
    <scope>NUCLEOTIDE SEQUENCE [LARGE SCALE GENOMIC DNA]</scope>
    <source>
        <strain evidence="7">KCTC 22228</strain>
    </source>
</reference>
<dbReference type="InterPro" id="IPR011711">
    <property type="entry name" value="GntR_C"/>
</dbReference>
<dbReference type="PROSITE" id="PS50949">
    <property type="entry name" value="HTH_GNTR"/>
    <property type="match status" value="1"/>
</dbReference>
<proteinExistence type="predicted"/>
<comment type="caution">
    <text evidence="6">The sequence shown here is derived from an EMBL/GenBank/DDBJ whole genome shotgun (WGS) entry which is preliminary data.</text>
</comment>
<dbReference type="CDD" id="cd07377">
    <property type="entry name" value="WHTH_GntR"/>
    <property type="match status" value="1"/>
</dbReference>
<protein>
    <submittedName>
        <fullName evidence="6">GntR family transcriptional regulator</fullName>
    </submittedName>
</protein>
<evidence type="ECO:0000256" key="3">
    <source>
        <dbReference type="ARBA" id="ARBA00023163"/>
    </source>
</evidence>
<feature type="region of interest" description="Disordered" evidence="4">
    <location>
        <begin position="1"/>
        <end position="43"/>
    </location>
</feature>
<dbReference type="SMART" id="SM00345">
    <property type="entry name" value="HTH_GNTR"/>
    <property type="match status" value="1"/>
</dbReference>
<accession>A0ABQ2YIH2</accession>
<evidence type="ECO:0000313" key="6">
    <source>
        <dbReference type="EMBL" id="GGX84149.1"/>
    </source>
</evidence>
<keyword evidence="7" id="KW-1185">Reference proteome</keyword>
<sequence length="261" mass="28733">MDSRGAVPIMTERKPASPPLPAQADKAHDRPARRGKNGDGAERHDAIYRSISDAIIEHRLKPGARLREDALSEVFGVSRTGIRKILQRLALEQLVTLTPRRGASVTRPTADEAKDVFEARQMVECGLMPEVARRITAADVRELRDMASRERRALRAGEQSVAIKLSAAFHERLAKLSGNATLAEFVARLCSRSSLILAVYGSAGHLGCESHDHDELIRFLEEGNGERAKAFMSRHLKTIESSLSIVEEADEVPDLHSIFSA</sequence>
<feature type="domain" description="HTH gntR-type" evidence="5">
    <location>
        <begin position="41"/>
        <end position="108"/>
    </location>
</feature>
<dbReference type="Pfam" id="PF00392">
    <property type="entry name" value="GntR"/>
    <property type="match status" value="1"/>
</dbReference>
<name>A0ABQ2YIH2_9GAMM</name>
<dbReference type="EMBL" id="BMXS01000003">
    <property type="protein sequence ID" value="GGX84149.1"/>
    <property type="molecule type" value="Genomic_DNA"/>
</dbReference>
<dbReference type="InterPro" id="IPR036390">
    <property type="entry name" value="WH_DNA-bd_sf"/>
</dbReference>
<keyword evidence="1" id="KW-0805">Transcription regulation</keyword>
<keyword evidence="3" id="KW-0804">Transcription</keyword>
<dbReference type="Proteomes" id="UP000653056">
    <property type="component" value="Unassembled WGS sequence"/>
</dbReference>
<dbReference type="Pfam" id="PF07729">
    <property type="entry name" value="FCD"/>
    <property type="match status" value="1"/>
</dbReference>
<evidence type="ECO:0000256" key="2">
    <source>
        <dbReference type="ARBA" id="ARBA00023125"/>
    </source>
</evidence>
<evidence type="ECO:0000256" key="4">
    <source>
        <dbReference type="SAM" id="MobiDB-lite"/>
    </source>
</evidence>
<feature type="compositionally biased region" description="Basic and acidic residues" evidence="4">
    <location>
        <begin position="25"/>
        <end position="43"/>
    </location>
</feature>
<dbReference type="InterPro" id="IPR000524">
    <property type="entry name" value="Tscrpt_reg_HTH_GntR"/>
</dbReference>